<dbReference type="Proteomes" id="UP000063434">
    <property type="component" value="Unassembled WGS sequence"/>
</dbReference>
<comment type="caution">
    <text evidence="1">The sequence shown here is derived from an EMBL/GenBank/DDBJ whole genome shotgun (WGS) entry which is preliminary data.</text>
</comment>
<accession>A0A109L8F5</accession>
<evidence type="ECO:0000313" key="1">
    <source>
        <dbReference type="EMBL" id="KWV82926.1"/>
    </source>
</evidence>
<organism evidence="1 2">
    <name type="scientific">Pseudomonas fluorescens</name>
    <dbReference type="NCBI Taxonomy" id="294"/>
    <lineage>
        <taxon>Bacteria</taxon>
        <taxon>Pseudomonadati</taxon>
        <taxon>Pseudomonadota</taxon>
        <taxon>Gammaproteobacteria</taxon>
        <taxon>Pseudomonadales</taxon>
        <taxon>Pseudomonadaceae</taxon>
        <taxon>Pseudomonas</taxon>
    </lineage>
</organism>
<evidence type="ECO:0000313" key="2">
    <source>
        <dbReference type="Proteomes" id="UP000063434"/>
    </source>
</evidence>
<gene>
    <name evidence="1" type="ORF">PFL603g_01079</name>
</gene>
<dbReference type="AlphaFoldDB" id="A0A109L8F5"/>
<reference evidence="1 2" key="1">
    <citation type="submission" date="2015-05" db="EMBL/GenBank/DDBJ databases">
        <title>A genomic and transcriptomic approach to investigate the blue pigment phenotype in Pseudomonas fluorescens.</title>
        <authorList>
            <person name="Andreani N.A."/>
            <person name="Cardazzo B."/>
        </authorList>
    </citation>
    <scope>NUCLEOTIDE SEQUENCE [LARGE SCALE GENOMIC DNA]</scope>
    <source>
        <strain evidence="1 2">Ps_40</strain>
    </source>
</reference>
<proteinExistence type="predicted"/>
<name>A0A109L8F5_PSEFL</name>
<sequence length="39" mass="4733">MIRNYHATFLMSLKEVGYCIISRIEMPYSCSKLRDDFYH</sequence>
<dbReference type="EMBL" id="LCYC01000008">
    <property type="protein sequence ID" value="KWV82926.1"/>
    <property type="molecule type" value="Genomic_DNA"/>
</dbReference>
<protein>
    <submittedName>
        <fullName evidence="1">Uncharacterized protein</fullName>
    </submittedName>
</protein>